<protein>
    <submittedName>
        <fullName evidence="1">Uncharacterized protein</fullName>
    </submittedName>
</protein>
<proteinExistence type="predicted"/>
<keyword evidence="2" id="KW-1185">Reference proteome</keyword>
<sequence length="153" mass="17059">MEVGHWEEKIDHPKTLYFVKFPTCRVSSCLRGIEPTLFHARAPYSAQTLPLDYAPEDTFQYSGKTQEESITYGPIASLGRSLDSKNCPSCSSMLHLANGALCPLSKQHYGVCRSAGVDTRIFPSSVVADRGFTRAKCWRDPPPAREGNNRYKS</sequence>
<organism evidence="1 2">
    <name type="scientific">Anisodus tanguticus</name>
    <dbReference type="NCBI Taxonomy" id="243964"/>
    <lineage>
        <taxon>Eukaryota</taxon>
        <taxon>Viridiplantae</taxon>
        <taxon>Streptophyta</taxon>
        <taxon>Embryophyta</taxon>
        <taxon>Tracheophyta</taxon>
        <taxon>Spermatophyta</taxon>
        <taxon>Magnoliopsida</taxon>
        <taxon>eudicotyledons</taxon>
        <taxon>Gunneridae</taxon>
        <taxon>Pentapetalae</taxon>
        <taxon>asterids</taxon>
        <taxon>lamiids</taxon>
        <taxon>Solanales</taxon>
        <taxon>Solanaceae</taxon>
        <taxon>Solanoideae</taxon>
        <taxon>Hyoscyameae</taxon>
        <taxon>Anisodus</taxon>
    </lineage>
</organism>
<evidence type="ECO:0000313" key="1">
    <source>
        <dbReference type="EMBL" id="KAK4348524.1"/>
    </source>
</evidence>
<dbReference type="AlphaFoldDB" id="A0AAE1RAA7"/>
<gene>
    <name evidence="1" type="ORF">RND71_031279</name>
</gene>
<dbReference type="EMBL" id="JAVYJV010000017">
    <property type="protein sequence ID" value="KAK4348524.1"/>
    <property type="molecule type" value="Genomic_DNA"/>
</dbReference>
<name>A0AAE1RAA7_9SOLA</name>
<accession>A0AAE1RAA7</accession>
<comment type="caution">
    <text evidence="1">The sequence shown here is derived from an EMBL/GenBank/DDBJ whole genome shotgun (WGS) entry which is preliminary data.</text>
</comment>
<evidence type="ECO:0000313" key="2">
    <source>
        <dbReference type="Proteomes" id="UP001291623"/>
    </source>
</evidence>
<reference evidence="1" key="1">
    <citation type="submission" date="2023-12" db="EMBL/GenBank/DDBJ databases">
        <title>Genome assembly of Anisodus tanguticus.</title>
        <authorList>
            <person name="Wang Y.-J."/>
        </authorList>
    </citation>
    <scope>NUCLEOTIDE SEQUENCE</scope>
    <source>
        <strain evidence="1">KB-2021</strain>
        <tissue evidence="1">Leaf</tissue>
    </source>
</reference>
<dbReference type="Proteomes" id="UP001291623">
    <property type="component" value="Unassembled WGS sequence"/>
</dbReference>